<dbReference type="Proteomes" id="UP001516023">
    <property type="component" value="Unassembled WGS sequence"/>
</dbReference>
<dbReference type="AlphaFoldDB" id="A0ABD3QVF5"/>
<keyword evidence="2" id="KW-0812">Transmembrane</keyword>
<organism evidence="3 4">
    <name type="scientific">Cyclotella cryptica</name>
    <dbReference type="NCBI Taxonomy" id="29204"/>
    <lineage>
        <taxon>Eukaryota</taxon>
        <taxon>Sar</taxon>
        <taxon>Stramenopiles</taxon>
        <taxon>Ochrophyta</taxon>
        <taxon>Bacillariophyta</taxon>
        <taxon>Coscinodiscophyceae</taxon>
        <taxon>Thalassiosirophycidae</taxon>
        <taxon>Stephanodiscales</taxon>
        <taxon>Stephanodiscaceae</taxon>
        <taxon>Cyclotella</taxon>
    </lineage>
</organism>
<feature type="transmembrane region" description="Helical" evidence="2">
    <location>
        <begin position="257"/>
        <end position="277"/>
    </location>
</feature>
<evidence type="ECO:0000256" key="1">
    <source>
        <dbReference type="SAM" id="MobiDB-lite"/>
    </source>
</evidence>
<feature type="region of interest" description="Disordered" evidence="1">
    <location>
        <begin position="1"/>
        <end position="28"/>
    </location>
</feature>
<protein>
    <submittedName>
        <fullName evidence="3">Uncharacterized protein</fullName>
    </submittedName>
</protein>
<evidence type="ECO:0000313" key="4">
    <source>
        <dbReference type="Proteomes" id="UP001516023"/>
    </source>
</evidence>
<evidence type="ECO:0000256" key="2">
    <source>
        <dbReference type="SAM" id="Phobius"/>
    </source>
</evidence>
<dbReference type="EMBL" id="JABMIG020000009">
    <property type="protein sequence ID" value="KAL3804187.1"/>
    <property type="molecule type" value="Genomic_DNA"/>
</dbReference>
<keyword evidence="2" id="KW-1133">Transmembrane helix</keyword>
<reference evidence="3 4" key="1">
    <citation type="journal article" date="2020" name="G3 (Bethesda)">
        <title>Improved Reference Genome for Cyclotella cryptica CCMP332, a Model for Cell Wall Morphogenesis, Salinity Adaptation, and Lipid Production in Diatoms (Bacillariophyta).</title>
        <authorList>
            <person name="Roberts W.R."/>
            <person name="Downey K.M."/>
            <person name="Ruck E.C."/>
            <person name="Traller J.C."/>
            <person name="Alverson A.J."/>
        </authorList>
    </citation>
    <scope>NUCLEOTIDE SEQUENCE [LARGE SCALE GENOMIC DNA]</scope>
    <source>
        <strain evidence="3 4">CCMP332</strain>
    </source>
</reference>
<name>A0ABD3QVF5_9STRA</name>
<comment type="caution">
    <text evidence="3">The sequence shown here is derived from an EMBL/GenBank/DDBJ whole genome shotgun (WGS) entry which is preliminary data.</text>
</comment>
<gene>
    <name evidence="3" type="ORF">HJC23_013706</name>
</gene>
<evidence type="ECO:0000313" key="3">
    <source>
        <dbReference type="EMBL" id="KAL3804187.1"/>
    </source>
</evidence>
<keyword evidence="2" id="KW-0472">Membrane</keyword>
<keyword evidence="4" id="KW-1185">Reference proteome</keyword>
<proteinExistence type="predicted"/>
<accession>A0ABD3QVF5</accession>
<feature type="compositionally biased region" description="Basic and acidic residues" evidence="1">
    <location>
        <begin position="8"/>
        <end position="28"/>
    </location>
</feature>
<sequence length="338" mass="37966">MTPTRKTRRDDSFDRSSGDEDKADEAVWRCSVGDHAERETSFEGEAKRGRAVTGRGWSEHAGEWSASCDSRYTRQQSYSNVHVWNSNMDVSDSLKCHETHSSSFISFMAATLCHAEEIILDYSEAQSKLKEDENMRRVEEGLTVGLTKEDEEEFNAKKDQYEDMRARIRDRASQEGIEKSLATKQAIEEATRRAMAGQKPATADTMLDLSGFGEKFEDGTDELTPEEQAEIDKIASMPLWDQVKEELANTRFPTPVAVFQTACLMALIFAVSATLILKGDSTIRDLYTNWGFIPRPDEVYDFSDLELPDGFLEQQSLEGSVLDVAKDIANDILPPATN</sequence>